<keyword evidence="4" id="KW-0255">Endonuclease</keyword>
<dbReference type="GO" id="GO:0003697">
    <property type="term" value="F:single-stranded DNA binding"/>
    <property type="evidence" value="ECO:0007669"/>
    <property type="project" value="TreeGrafter"/>
</dbReference>
<evidence type="ECO:0000256" key="2">
    <source>
        <dbReference type="ARBA" id="ARBA00010015"/>
    </source>
</evidence>
<dbReference type="InterPro" id="IPR011335">
    <property type="entry name" value="Restrct_endonuc-II-like"/>
</dbReference>
<dbReference type="GO" id="GO:0000014">
    <property type="term" value="F:single-stranded DNA endodeoxyribonuclease activity"/>
    <property type="evidence" value="ECO:0007669"/>
    <property type="project" value="TreeGrafter"/>
</dbReference>
<dbReference type="Gene3D" id="1.10.150.20">
    <property type="entry name" value="5' to 3' exonuclease, C-terminal subdomain"/>
    <property type="match status" value="1"/>
</dbReference>
<evidence type="ECO:0000259" key="11">
    <source>
        <dbReference type="SMART" id="SM00891"/>
    </source>
</evidence>
<dbReference type="FunFam" id="3.40.50.10130:FF:000002">
    <property type="entry name" value="DNA repair endonuclease XPF"/>
    <property type="match status" value="1"/>
</dbReference>
<accession>A0A409Y539</accession>
<dbReference type="Proteomes" id="UP000284706">
    <property type="component" value="Unassembled WGS sequence"/>
</dbReference>
<dbReference type="SUPFAM" id="SSF47781">
    <property type="entry name" value="RuvA domain 2-like"/>
    <property type="match status" value="1"/>
</dbReference>
<evidence type="ECO:0000256" key="3">
    <source>
        <dbReference type="ARBA" id="ARBA00022722"/>
    </source>
</evidence>
<dbReference type="InterPro" id="IPR010994">
    <property type="entry name" value="RuvA_2-like"/>
</dbReference>
<dbReference type="PANTHER" id="PTHR10150:SF0">
    <property type="entry name" value="DNA REPAIR ENDONUCLEASE XPF"/>
    <property type="match status" value="1"/>
</dbReference>
<dbReference type="SMART" id="SM00891">
    <property type="entry name" value="ERCC4"/>
    <property type="match status" value="1"/>
</dbReference>
<dbReference type="Gene3D" id="3.40.50.10130">
    <property type="match status" value="1"/>
</dbReference>
<evidence type="ECO:0000256" key="7">
    <source>
        <dbReference type="ARBA" id="ARBA00023125"/>
    </source>
</evidence>
<keyword evidence="8" id="KW-0234">DNA repair</keyword>
<name>A0A409Y539_9AGAR</name>
<keyword evidence="7" id="KW-0238">DNA-binding</keyword>
<keyword evidence="13" id="KW-1185">Reference proteome</keyword>
<evidence type="ECO:0000256" key="4">
    <source>
        <dbReference type="ARBA" id="ARBA00022759"/>
    </source>
</evidence>
<dbReference type="GO" id="GO:1901255">
    <property type="term" value="P:nucleotide-excision repair involved in interstrand cross-link repair"/>
    <property type="evidence" value="ECO:0007669"/>
    <property type="project" value="TreeGrafter"/>
</dbReference>
<dbReference type="PANTHER" id="PTHR10150">
    <property type="entry name" value="DNA REPAIR ENDONUCLEASE XPF"/>
    <property type="match status" value="1"/>
</dbReference>
<feature type="region of interest" description="Disordered" evidence="10">
    <location>
        <begin position="488"/>
        <end position="557"/>
    </location>
</feature>
<dbReference type="InterPro" id="IPR047520">
    <property type="entry name" value="XPF_nuclease"/>
</dbReference>
<dbReference type="AlphaFoldDB" id="A0A409Y539"/>
<keyword evidence="3" id="KW-0540">Nuclease</keyword>
<dbReference type="STRING" id="231916.A0A409Y539"/>
<dbReference type="GO" id="GO:0000724">
    <property type="term" value="P:double-strand break repair via homologous recombination"/>
    <property type="evidence" value="ECO:0007669"/>
    <property type="project" value="TreeGrafter"/>
</dbReference>
<protein>
    <recommendedName>
        <fullName evidence="11">ERCC4 domain-containing protein</fullName>
    </recommendedName>
</protein>
<reference evidence="12 13" key="1">
    <citation type="journal article" date="2018" name="Evol. Lett.">
        <title>Horizontal gene cluster transfer increased hallucinogenic mushroom diversity.</title>
        <authorList>
            <person name="Reynolds H.T."/>
            <person name="Vijayakumar V."/>
            <person name="Gluck-Thaler E."/>
            <person name="Korotkin H.B."/>
            <person name="Matheny P.B."/>
            <person name="Slot J.C."/>
        </authorList>
    </citation>
    <scope>NUCLEOTIDE SEQUENCE [LARGE SCALE GENOMIC DNA]</scope>
    <source>
        <strain evidence="12 13">SRW20</strain>
    </source>
</reference>
<evidence type="ECO:0000256" key="1">
    <source>
        <dbReference type="ARBA" id="ARBA00004123"/>
    </source>
</evidence>
<dbReference type="InterPro" id="IPR006166">
    <property type="entry name" value="ERCC4_domain"/>
</dbReference>
<evidence type="ECO:0000256" key="9">
    <source>
        <dbReference type="ARBA" id="ARBA00023242"/>
    </source>
</evidence>
<dbReference type="CDD" id="cd20078">
    <property type="entry name" value="XPF_nuclease_XPF_euk"/>
    <property type="match status" value="1"/>
</dbReference>
<comment type="similarity">
    <text evidence="2">Belongs to the XPF family.</text>
</comment>
<gene>
    <name evidence="12" type="ORF">CVT26_003269</name>
</gene>
<dbReference type="Pfam" id="PF02732">
    <property type="entry name" value="ERCC4"/>
    <property type="match status" value="1"/>
</dbReference>
<dbReference type="OrthoDB" id="361020at2759"/>
<dbReference type="FunCoup" id="A0A409Y539">
    <property type="interactions" value="580"/>
</dbReference>
<comment type="subcellular location">
    <subcellularLocation>
        <location evidence="1">Nucleus</location>
    </subcellularLocation>
</comment>
<evidence type="ECO:0000256" key="5">
    <source>
        <dbReference type="ARBA" id="ARBA00022763"/>
    </source>
</evidence>
<feature type="domain" description="ERCC4" evidence="11">
    <location>
        <begin position="761"/>
        <end position="841"/>
    </location>
</feature>
<dbReference type="GO" id="GO:0000712">
    <property type="term" value="P:resolution of meiotic recombination intermediates"/>
    <property type="evidence" value="ECO:0007669"/>
    <property type="project" value="TreeGrafter"/>
</dbReference>
<feature type="compositionally biased region" description="Basic and acidic residues" evidence="10">
    <location>
        <begin position="489"/>
        <end position="498"/>
    </location>
</feature>
<proteinExistence type="inferred from homology"/>
<evidence type="ECO:0000256" key="6">
    <source>
        <dbReference type="ARBA" id="ARBA00022801"/>
    </source>
</evidence>
<sequence length="1002" mass="112472">MSTLLPFHKAIIEKIHDPATSDLLILARGLGLRRIICTLMKIYDSPRNLVLLVNATSEEEAAIGEELGIMGCRKPGLRIVGHETASKVRQNLYRQGGIISVTSRILVVDILQSDIPTELIAGLMVLHAEKVTPLVLEAFIVRLFREKNKTGFVKAFSDQPEHITSGFSPLKNIMKELQLRNVHIYPRFHEEIKKSLERRQADVVELSQHLTEPMTDIHNAIIQCMNATLSELKRSNTSLDLDDFNVQNAYFRSFEIIVRRQLDSVWHKVGPKTKQLVNDLGTLRRLLYYLLTYDALQFQSYLETLIAANSVTPSGGTKTHQSPWMFTDAANVIFQTAQRRCYTISSTSKKIQPVIDLTEDEEAWAALDEAEGIFVPTSDKGKQKETSPRPSWLPDGIDPVLEELPKWNLLSEVLLEIEGEMVRQDNLKKPGSSSSPTSSNTVLVMTSSTRMCNLLTEFLASMDHDAPPGSKGRRMMLSKLRAHLFWKGKMTESRDNSKTAKSKSAKDNAIPNELEDISEALKKKDEEKAKRLQSRRRVRGGAPTASGSRDNGTVVKPEPKEVVMGEADAFAQFWESQAGAILSNQPITLTDQFEGLDFESDALQTDFDDNYGLLAPEQTVIVRAYSDDTDDRLLAELKPKFIVMFDPDMDFVRRVEVGSLMLLVHGAFGSPSLPTLQVYKNSNSGMAVRVYHMVYTNSCEEHKYLTAIRKEKESFERLIKERGSMMITLTEDRRDNSDSVIKTISTRLAGGRRELNTEPSRVIVDMREFGSSLPSMLHAVNLLVIPATLTVGDYILTPDICIERKSLSDLKASLNNGRLYTQCEFMTKHYKYPILLIEFEEDKAFNLDIIPEMKTYGKQGKYPPKKPANSSPDQPGRALPSIQSKIVLLTLTFPRVRIIWSSSPYATSEIFKDLKLNNPEPDPMKAITVGADDDPDVGAGVNAAAEELLRSIPGINAQNVKVVMNRVRNIRELCELSLKQVQAIIGDEAGKACWQFMHKGDR</sequence>
<keyword evidence="6" id="KW-0378">Hydrolase</keyword>
<dbReference type="EMBL" id="NHYE01001148">
    <property type="protein sequence ID" value="PPQ98099.1"/>
    <property type="molecule type" value="Genomic_DNA"/>
</dbReference>
<dbReference type="GO" id="GO:0003684">
    <property type="term" value="F:damaged DNA binding"/>
    <property type="evidence" value="ECO:0007669"/>
    <property type="project" value="TreeGrafter"/>
</dbReference>
<keyword evidence="5" id="KW-0227">DNA damage</keyword>
<evidence type="ECO:0000256" key="10">
    <source>
        <dbReference type="SAM" id="MobiDB-lite"/>
    </source>
</evidence>
<organism evidence="12 13">
    <name type="scientific">Gymnopilus dilepis</name>
    <dbReference type="NCBI Taxonomy" id="231916"/>
    <lineage>
        <taxon>Eukaryota</taxon>
        <taxon>Fungi</taxon>
        <taxon>Dikarya</taxon>
        <taxon>Basidiomycota</taxon>
        <taxon>Agaricomycotina</taxon>
        <taxon>Agaricomycetes</taxon>
        <taxon>Agaricomycetidae</taxon>
        <taxon>Agaricales</taxon>
        <taxon>Agaricineae</taxon>
        <taxon>Hymenogastraceae</taxon>
        <taxon>Gymnopilus</taxon>
    </lineage>
</organism>
<evidence type="ECO:0000313" key="12">
    <source>
        <dbReference type="EMBL" id="PPQ98099.1"/>
    </source>
</evidence>
<dbReference type="GO" id="GO:0000110">
    <property type="term" value="C:nucleotide-excision repair factor 1 complex"/>
    <property type="evidence" value="ECO:0007669"/>
    <property type="project" value="TreeGrafter"/>
</dbReference>
<keyword evidence="9" id="KW-0539">Nucleus</keyword>
<dbReference type="SUPFAM" id="SSF52980">
    <property type="entry name" value="Restriction endonuclease-like"/>
    <property type="match status" value="1"/>
</dbReference>
<evidence type="ECO:0000256" key="8">
    <source>
        <dbReference type="ARBA" id="ARBA00023204"/>
    </source>
</evidence>
<feature type="compositionally biased region" description="Basic and acidic residues" evidence="10">
    <location>
        <begin position="519"/>
        <end position="530"/>
    </location>
</feature>
<comment type="caution">
    <text evidence="12">The sequence shown here is derived from an EMBL/GenBank/DDBJ whole genome shotgun (WGS) entry which is preliminary data.</text>
</comment>
<dbReference type="InParanoid" id="A0A409Y539"/>
<feature type="region of interest" description="Disordered" evidence="10">
    <location>
        <begin position="858"/>
        <end position="877"/>
    </location>
</feature>
<evidence type="ECO:0000313" key="13">
    <source>
        <dbReference type="Proteomes" id="UP000284706"/>
    </source>
</evidence>